<protein>
    <submittedName>
        <fullName evidence="2">Uncharacterized protein</fullName>
    </submittedName>
</protein>
<comment type="caution">
    <text evidence="2">The sequence shown here is derived from an EMBL/GenBank/DDBJ whole genome shotgun (WGS) entry which is preliminary data.</text>
</comment>
<evidence type="ECO:0000256" key="1">
    <source>
        <dbReference type="SAM" id="MobiDB-lite"/>
    </source>
</evidence>
<keyword evidence="3" id="KW-1185">Reference proteome</keyword>
<proteinExistence type="predicted"/>
<dbReference type="EMBL" id="BAAACW010000145">
    <property type="protein sequence ID" value="GAA0370171.1"/>
    <property type="molecule type" value="Genomic_DNA"/>
</dbReference>
<dbReference type="Proteomes" id="UP001501166">
    <property type="component" value="Unassembled WGS sequence"/>
</dbReference>
<feature type="compositionally biased region" description="Polar residues" evidence="1">
    <location>
        <begin position="15"/>
        <end position="27"/>
    </location>
</feature>
<sequence>MSLKWPIPREKYKGSVNSTDTPTNKFKNSCLKRRLNPMMPLISTSELIKIKIKACSSQFPIGTVSNKPPYKLKLNVGTGMEKDPIP</sequence>
<reference evidence="2 3" key="1">
    <citation type="journal article" date="2019" name="Int. J. Syst. Evol. Microbiol.">
        <title>The Global Catalogue of Microorganisms (GCM) 10K type strain sequencing project: providing services to taxonomists for standard genome sequencing and annotation.</title>
        <authorList>
            <consortium name="The Broad Institute Genomics Platform"/>
            <consortium name="The Broad Institute Genome Sequencing Center for Infectious Disease"/>
            <person name="Wu L."/>
            <person name="Ma J."/>
        </authorList>
    </citation>
    <scope>NUCLEOTIDE SEQUENCE [LARGE SCALE GENOMIC DNA]</scope>
    <source>
        <strain evidence="2 3">JCM 12662</strain>
    </source>
</reference>
<feature type="region of interest" description="Disordered" evidence="1">
    <location>
        <begin position="1"/>
        <end position="27"/>
    </location>
</feature>
<gene>
    <name evidence="2" type="ORF">GCM10008932_22170</name>
</gene>
<evidence type="ECO:0000313" key="3">
    <source>
        <dbReference type="Proteomes" id="UP001501166"/>
    </source>
</evidence>
<organism evidence="2 3">
    <name type="scientific">Alkalibacterium iburiense</name>
    <dbReference type="NCBI Taxonomy" id="290589"/>
    <lineage>
        <taxon>Bacteria</taxon>
        <taxon>Bacillati</taxon>
        <taxon>Bacillota</taxon>
        <taxon>Bacilli</taxon>
        <taxon>Lactobacillales</taxon>
        <taxon>Carnobacteriaceae</taxon>
        <taxon>Alkalibacterium</taxon>
    </lineage>
</organism>
<evidence type="ECO:0000313" key="2">
    <source>
        <dbReference type="EMBL" id="GAA0370171.1"/>
    </source>
</evidence>
<name>A0ABN0XQD1_9LACT</name>
<accession>A0ABN0XQD1</accession>